<dbReference type="GO" id="GO:0051666">
    <property type="term" value="P:actin cortical patch localization"/>
    <property type="evidence" value="ECO:0007669"/>
    <property type="project" value="InterPro"/>
</dbReference>
<feature type="region of interest" description="Disordered" evidence="3">
    <location>
        <begin position="277"/>
        <end position="412"/>
    </location>
</feature>
<evidence type="ECO:0000256" key="2">
    <source>
        <dbReference type="PROSITE-ProRule" id="PRU00192"/>
    </source>
</evidence>
<dbReference type="GO" id="GO:0031097">
    <property type="term" value="C:medial cortex"/>
    <property type="evidence" value="ECO:0007669"/>
    <property type="project" value="TreeGrafter"/>
</dbReference>
<keyword evidence="1 2" id="KW-0728">SH3 domain</keyword>
<dbReference type="GeneID" id="81359332"/>
<dbReference type="AlphaFoldDB" id="A0A9W9K1Y8"/>
<sequence>MQGMQMRFGRMTTKRTADDSQVAVLLKDFEDADMLLSRIADSTKAWRDAWVSIATFQSRMMDEFDGFYAPIAGSAETPSPHRPVETDATLLGRTNRMRKEYDDLREEMIQELEVVEERMSQPAENAKSYLAPMKKTIKKRNDKKSEFEVYQGKVDSLIHKPKRTERENANLVKARTDLASAKEVYQAADDDLRRRLPTLISLLFSLAPIILKAQVEIQNRMLGTYYTVLLSFCEENGFPVPPAPMDQITTDFELAHDPIRGQIEGMGCLAQGKAIRQAQANEQNKRPTLQGRTNSMATTVSTSSRSSIPSIASFRGAPAPQRPMPTPVTCGSEVSSPASSYMTARNSVSVASGTSPLPSGSDSYTPPPDSMPPPQTTTPLPSGVSFSPAAPPQDHFQRSHQHSSLNAGPSIPFANGEPFAMAALKKKKPPPPPRPIFVTAMYDFDGQGDGDLVFREGDRIRVMKKTSSTDDWWEGELAGVQGYFPANYVE</sequence>
<dbReference type="InterPro" id="IPR036028">
    <property type="entry name" value="SH3-like_dom_sf"/>
</dbReference>
<dbReference type="Proteomes" id="UP001149074">
    <property type="component" value="Unassembled WGS sequence"/>
</dbReference>
<comment type="caution">
    <text evidence="5">The sequence shown here is derived from an EMBL/GenBank/DDBJ whole genome shotgun (WGS) entry which is preliminary data.</text>
</comment>
<feature type="compositionally biased region" description="Pro residues" evidence="3">
    <location>
        <begin position="365"/>
        <end position="376"/>
    </location>
</feature>
<dbReference type="PANTHER" id="PTHR47174:SF2">
    <property type="entry name" value="SH3 DOMAIN SIGNALLING PROTEIN (AFU_ORTHOLOGUE AFUA_5G07670)"/>
    <property type="match status" value="1"/>
</dbReference>
<dbReference type="GO" id="GO:0008289">
    <property type="term" value="F:lipid binding"/>
    <property type="evidence" value="ECO:0007669"/>
    <property type="project" value="TreeGrafter"/>
</dbReference>
<dbReference type="GO" id="GO:1990528">
    <property type="term" value="C:Rvs161p-Rvs167p complex"/>
    <property type="evidence" value="ECO:0007669"/>
    <property type="project" value="TreeGrafter"/>
</dbReference>
<dbReference type="EMBL" id="JAPQKI010000009">
    <property type="protein sequence ID" value="KAJ5089177.1"/>
    <property type="molecule type" value="Genomic_DNA"/>
</dbReference>
<dbReference type="GO" id="GO:0043332">
    <property type="term" value="C:mating projection tip"/>
    <property type="evidence" value="ECO:0007669"/>
    <property type="project" value="TreeGrafter"/>
</dbReference>
<dbReference type="InterPro" id="IPR027267">
    <property type="entry name" value="AH/BAR_dom_sf"/>
</dbReference>
<dbReference type="SUPFAM" id="SSF50044">
    <property type="entry name" value="SH3-domain"/>
    <property type="match status" value="1"/>
</dbReference>
<organism evidence="5 6">
    <name type="scientific">Penicillium argentinense</name>
    <dbReference type="NCBI Taxonomy" id="1131581"/>
    <lineage>
        <taxon>Eukaryota</taxon>
        <taxon>Fungi</taxon>
        <taxon>Dikarya</taxon>
        <taxon>Ascomycota</taxon>
        <taxon>Pezizomycotina</taxon>
        <taxon>Eurotiomycetes</taxon>
        <taxon>Eurotiomycetidae</taxon>
        <taxon>Eurotiales</taxon>
        <taxon>Aspergillaceae</taxon>
        <taxon>Penicillium</taxon>
    </lineage>
</organism>
<dbReference type="RefSeq" id="XP_056471159.1">
    <property type="nucleotide sequence ID" value="XM_056620353.1"/>
</dbReference>
<feature type="compositionally biased region" description="Polar residues" evidence="3">
    <location>
        <begin position="278"/>
        <end position="294"/>
    </location>
</feature>
<accession>A0A9W9K1Y8</accession>
<reference evidence="5" key="2">
    <citation type="journal article" date="2023" name="IMA Fungus">
        <title>Comparative genomic study of the Penicillium genus elucidates a diverse pangenome and 15 lateral gene transfer events.</title>
        <authorList>
            <person name="Petersen C."/>
            <person name="Sorensen T."/>
            <person name="Nielsen M.R."/>
            <person name="Sondergaard T.E."/>
            <person name="Sorensen J.L."/>
            <person name="Fitzpatrick D.A."/>
            <person name="Frisvad J.C."/>
            <person name="Nielsen K.L."/>
        </authorList>
    </citation>
    <scope>NUCLEOTIDE SEQUENCE</scope>
    <source>
        <strain evidence="5">IBT 30761</strain>
    </source>
</reference>
<evidence type="ECO:0000313" key="5">
    <source>
        <dbReference type="EMBL" id="KAJ5089177.1"/>
    </source>
</evidence>
<evidence type="ECO:0000259" key="4">
    <source>
        <dbReference type="PROSITE" id="PS50002"/>
    </source>
</evidence>
<dbReference type="CDD" id="cd07599">
    <property type="entry name" value="BAR_Rvs167p"/>
    <property type="match status" value="1"/>
</dbReference>
<dbReference type="GO" id="GO:0006897">
    <property type="term" value="P:endocytosis"/>
    <property type="evidence" value="ECO:0007669"/>
    <property type="project" value="InterPro"/>
</dbReference>
<dbReference type="PRINTS" id="PR00452">
    <property type="entry name" value="SH3DOMAIN"/>
</dbReference>
<dbReference type="PANTHER" id="PTHR47174">
    <property type="entry name" value="BRIDGING INTEGRATOR 3"/>
    <property type="match status" value="1"/>
</dbReference>
<proteinExistence type="predicted"/>
<dbReference type="OrthoDB" id="10255128at2759"/>
<gene>
    <name evidence="5" type="ORF">N7532_007861</name>
</gene>
<feature type="compositionally biased region" description="Low complexity" evidence="3">
    <location>
        <begin position="295"/>
        <end position="313"/>
    </location>
</feature>
<dbReference type="InterPro" id="IPR001452">
    <property type="entry name" value="SH3_domain"/>
</dbReference>
<feature type="domain" description="SH3" evidence="4">
    <location>
        <begin position="433"/>
        <end position="490"/>
    </location>
</feature>
<dbReference type="SUPFAM" id="SSF103657">
    <property type="entry name" value="BAR/IMD domain-like"/>
    <property type="match status" value="1"/>
</dbReference>
<dbReference type="SMART" id="SM00326">
    <property type="entry name" value="SH3"/>
    <property type="match status" value="1"/>
</dbReference>
<evidence type="ECO:0000256" key="1">
    <source>
        <dbReference type="ARBA" id="ARBA00022443"/>
    </source>
</evidence>
<dbReference type="FunFam" id="2.30.30.40:FF:000100">
    <property type="entry name" value="SH3 domain-containing YSC84-like protein 1"/>
    <property type="match status" value="1"/>
</dbReference>
<keyword evidence="6" id="KW-1185">Reference proteome</keyword>
<dbReference type="Gene3D" id="1.20.1270.60">
    <property type="entry name" value="Arfaptin homology (AH) domain/BAR domain"/>
    <property type="match status" value="1"/>
</dbReference>
<name>A0A9W9K1Y8_9EURO</name>
<feature type="compositionally biased region" description="Polar residues" evidence="3">
    <location>
        <begin position="332"/>
        <end position="364"/>
    </location>
</feature>
<evidence type="ECO:0000256" key="3">
    <source>
        <dbReference type="SAM" id="MobiDB-lite"/>
    </source>
</evidence>
<dbReference type="Pfam" id="PF14604">
    <property type="entry name" value="SH3_9"/>
    <property type="match status" value="1"/>
</dbReference>
<dbReference type="GO" id="GO:0097320">
    <property type="term" value="P:plasma membrane tubulation"/>
    <property type="evidence" value="ECO:0007669"/>
    <property type="project" value="TreeGrafter"/>
</dbReference>
<reference evidence="5" key="1">
    <citation type="submission" date="2022-11" db="EMBL/GenBank/DDBJ databases">
        <authorList>
            <person name="Petersen C."/>
        </authorList>
    </citation>
    <scope>NUCLEOTIDE SEQUENCE</scope>
    <source>
        <strain evidence="5">IBT 30761</strain>
    </source>
</reference>
<protein>
    <recommendedName>
        <fullName evidence="4">SH3 domain-containing protein</fullName>
    </recommendedName>
</protein>
<dbReference type="GO" id="GO:0030479">
    <property type="term" value="C:actin cortical patch"/>
    <property type="evidence" value="ECO:0007669"/>
    <property type="project" value="TreeGrafter"/>
</dbReference>
<dbReference type="InterPro" id="IPR046982">
    <property type="entry name" value="BIN3/RVS161-like"/>
</dbReference>
<dbReference type="PROSITE" id="PS50002">
    <property type="entry name" value="SH3"/>
    <property type="match status" value="1"/>
</dbReference>
<evidence type="ECO:0000313" key="6">
    <source>
        <dbReference type="Proteomes" id="UP001149074"/>
    </source>
</evidence>
<dbReference type="Gene3D" id="2.30.30.40">
    <property type="entry name" value="SH3 Domains"/>
    <property type="match status" value="1"/>
</dbReference>